<dbReference type="EMBL" id="CP090167">
    <property type="protein sequence ID" value="UJO17362.1"/>
    <property type="molecule type" value="Genomic_DNA"/>
</dbReference>
<keyword evidence="3" id="KW-1185">Reference proteome</keyword>
<dbReference type="AlphaFoldDB" id="A0A9Q8LH49"/>
<reference evidence="2" key="1">
    <citation type="submission" date="2021-12" db="EMBL/GenBank/DDBJ databases">
        <authorList>
            <person name="Zaccaron A."/>
            <person name="Stergiopoulos I."/>
        </authorList>
    </citation>
    <scope>NUCLEOTIDE SEQUENCE</scope>
    <source>
        <strain evidence="2">Race5_Kim</strain>
    </source>
</reference>
<proteinExistence type="predicted"/>
<accession>A0A9Q8LH49</accession>
<dbReference type="Proteomes" id="UP000756132">
    <property type="component" value="Chromosome 5"/>
</dbReference>
<dbReference type="RefSeq" id="XP_047761728.1">
    <property type="nucleotide sequence ID" value="XM_047905600.1"/>
</dbReference>
<dbReference type="OrthoDB" id="3650791at2759"/>
<dbReference type="GeneID" id="71986330"/>
<protein>
    <submittedName>
        <fullName evidence="2">Uncharacterized protein</fullName>
    </submittedName>
</protein>
<sequence length="194" mass="21452">MPSAPRLASKAAKVHIEYPKLAGPSYIALLKHTASFARNREAMAKMARPVFDAEYQRQLQKEFGHDEKICRMGSQAASRMWKSTEARYNRVQPGASGSAVLSEGVEHLKLPPVGSHHKANSGKGQKKESRSLQTYEAFGSKAEKLNADVSFTKQLMDDTFQRAVLIATRYGRSSNKSGVNTAEINKVLTRLCLL</sequence>
<evidence type="ECO:0000313" key="3">
    <source>
        <dbReference type="Proteomes" id="UP000756132"/>
    </source>
</evidence>
<reference evidence="2" key="2">
    <citation type="journal article" date="2022" name="Microb. Genom.">
        <title>A chromosome-scale genome assembly of the tomato pathogen Cladosporium fulvum reveals a compartmentalized genome architecture and the presence of a dispensable chromosome.</title>
        <authorList>
            <person name="Zaccaron A.Z."/>
            <person name="Chen L.H."/>
            <person name="Samaras A."/>
            <person name="Stergiopoulos I."/>
        </authorList>
    </citation>
    <scope>NUCLEOTIDE SEQUENCE</scope>
    <source>
        <strain evidence="2">Race5_Kim</strain>
    </source>
</reference>
<name>A0A9Q8LH49_PASFU</name>
<organism evidence="2 3">
    <name type="scientific">Passalora fulva</name>
    <name type="common">Tomato leaf mold</name>
    <name type="synonym">Cladosporium fulvum</name>
    <dbReference type="NCBI Taxonomy" id="5499"/>
    <lineage>
        <taxon>Eukaryota</taxon>
        <taxon>Fungi</taxon>
        <taxon>Dikarya</taxon>
        <taxon>Ascomycota</taxon>
        <taxon>Pezizomycotina</taxon>
        <taxon>Dothideomycetes</taxon>
        <taxon>Dothideomycetidae</taxon>
        <taxon>Mycosphaerellales</taxon>
        <taxon>Mycosphaerellaceae</taxon>
        <taxon>Fulvia</taxon>
    </lineage>
</organism>
<gene>
    <name evidence="2" type="ORF">CLAFUR5_06452</name>
</gene>
<evidence type="ECO:0000256" key="1">
    <source>
        <dbReference type="SAM" id="MobiDB-lite"/>
    </source>
</evidence>
<dbReference type="KEGG" id="ffu:CLAFUR5_06452"/>
<evidence type="ECO:0000313" key="2">
    <source>
        <dbReference type="EMBL" id="UJO17362.1"/>
    </source>
</evidence>
<feature type="region of interest" description="Disordered" evidence="1">
    <location>
        <begin position="110"/>
        <end position="132"/>
    </location>
</feature>